<evidence type="ECO:0008006" key="4">
    <source>
        <dbReference type="Google" id="ProtNLM"/>
    </source>
</evidence>
<protein>
    <recommendedName>
        <fullName evidence="4">Retrotransposon gag domain-containing protein</fullName>
    </recommendedName>
</protein>
<gene>
    <name evidence="2" type="ORF">QTP70_011355</name>
</gene>
<organism evidence="2 3">
    <name type="scientific">Hemibagrus guttatus</name>
    <dbReference type="NCBI Taxonomy" id="175788"/>
    <lineage>
        <taxon>Eukaryota</taxon>
        <taxon>Metazoa</taxon>
        <taxon>Chordata</taxon>
        <taxon>Craniata</taxon>
        <taxon>Vertebrata</taxon>
        <taxon>Euteleostomi</taxon>
        <taxon>Actinopterygii</taxon>
        <taxon>Neopterygii</taxon>
        <taxon>Teleostei</taxon>
        <taxon>Ostariophysi</taxon>
        <taxon>Siluriformes</taxon>
        <taxon>Bagridae</taxon>
        <taxon>Hemibagrus</taxon>
    </lineage>
</organism>
<keyword evidence="3" id="KW-1185">Reference proteome</keyword>
<comment type="caution">
    <text evidence="2">The sequence shown here is derived from an EMBL/GenBank/DDBJ whole genome shotgun (WGS) entry which is preliminary data.</text>
</comment>
<reference evidence="2" key="1">
    <citation type="submission" date="2023-06" db="EMBL/GenBank/DDBJ databases">
        <title>Male Hemibagrus guttatus genome.</title>
        <authorList>
            <person name="Bian C."/>
        </authorList>
    </citation>
    <scope>NUCLEOTIDE SEQUENCE</scope>
    <source>
        <strain evidence="2">Male_cb2023</strain>
        <tissue evidence="2">Muscle</tissue>
    </source>
</reference>
<dbReference type="Proteomes" id="UP001274896">
    <property type="component" value="Unassembled WGS sequence"/>
</dbReference>
<proteinExistence type="predicted"/>
<feature type="region of interest" description="Disordered" evidence="1">
    <location>
        <begin position="1"/>
        <end position="20"/>
    </location>
</feature>
<dbReference type="AlphaFoldDB" id="A0AAE0R7W9"/>
<feature type="compositionally biased region" description="Polar residues" evidence="1">
    <location>
        <begin position="1"/>
        <end position="19"/>
    </location>
</feature>
<evidence type="ECO:0000256" key="1">
    <source>
        <dbReference type="SAM" id="MobiDB-lite"/>
    </source>
</evidence>
<name>A0AAE0R7W9_9TELE</name>
<dbReference type="EMBL" id="JAUCMX010000005">
    <property type="protein sequence ID" value="KAK3545710.1"/>
    <property type="molecule type" value="Genomic_DNA"/>
</dbReference>
<evidence type="ECO:0000313" key="2">
    <source>
        <dbReference type="EMBL" id="KAK3545710.1"/>
    </source>
</evidence>
<sequence length="135" mass="14546">MDPATSASGSTPLQNTSPITDPAELREIIVRQGAIIRSYQDQVEALHNQLRSMSATAPRDAPLPCGPPEWASSLVWDADPQVRSSFSSFAGMIREVFEHPAGGKDISVQLMELCQGTEAAADYAIWFRTLAAQSG</sequence>
<evidence type="ECO:0000313" key="3">
    <source>
        <dbReference type="Proteomes" id="UP001274896"/>
    </source>
</evidence>
<accession>A0AAE0R7W9</accession>